<name>A0ABN5AZ28_9GAMM</name>
<dbReference type="EMBL" id="CP022132">
    <property type="protein sequence ID" value="ASG68196.1"/>
    <property type="molecule type" value="Genomic_DNA"/>
</dbReference>
<evidence type="ECO:0008006" key="3">
    <source>
        <dbReference type="Google" id="ProtNLM"/>
    </source>
</evidence>
<accession>A0ABN5AZ28</accession>
<sequence>MKIFLKSVAFSGDIILLGAYSGNNEIPIGQISSTLFATTVLGQRDKFGDYEIFLGGFIGIDAQTWFGNNLSRVDFNGRPTTSFRGTGENIYLTKATLFFLANAGEYLTASYDLSANEASDFFINNVFAIFGNLTVSPFFVTAGRSPLTVASFGGGGNYTRSVANYLGVGRATNVSLNYKSDTTNISVAAFGADDQTANFSAGFFYGNSLTKDLSIGFNTGYVYNLNGAENLSIPIVAPGKTIGVYNIDTNVAYNIGTGALQVNIGWVTTTGAADFNGTGNDVLLERGIIGGNYSLNLAERDTNFTVGYGQTYNAAAVPMSIPASPFQDGLSASGIKNQLVFSAQRAYFDNNVLFGSEWAYQKFYDGNNMNTITLDISIYL</sequence>
<reference evidence="1 2" key="1">
    <citation type="submission" date="2017-06" db="EMBL/GenBank/DDBJ databases">
        <title>Complete genome of Francisella halioticida.</title>
        <authorList>
            <person name="Sjodin A."/>
        </authorList>
    </citation>
    <scope>NUCLEOTIDE SEQUENCE [LARGE SCALE GENOMIC DNA]</scope>
    <source>
        <strain evidence="1 2">DSM 23729</strain>
    </source>
</reference>
<organism evidence="1 2">
    <name type="scientific">Francisella halioticida</name>
    <dbReference type="NCBI Taxonomy" id="549298"/>
    <lineage>
        <taxon>Bacteria</taxon>
        <taxon>Pseudomonadati</taxon>
        <taxon>Pseudomonadota</taxon>
        <taxon>Gammaproteobacteria</taxon>
        <taxon>Thiotrichales</taxon>
        <taxon>Francisellaceae</taxon>
        <taxon>Francisella</taxon>
    </lineage>
</organism>
<dbReference type="Proteomes" id="UP000249910">
    <property type="component" value="Chromosome"/>
</dbReference>
<evidence type="ECO:0000313" key="1">
    <source>
        <dbReference type="EMBL" id="ASG68196.1"/>
    </source>
</evidence>
<keyword evidence="2" id="KW-1185">Reference proteome</keyword>
<dbReference type="Pfam" id="PF12097">
    <property type="entry name" value="DUF3573"/>
    <property type="match status" value="1"/>
</dbReference>
<proteinExistence type="predicted"/>
<dbReference type="InterPro" id="IPR021956">
    <property type="entry name" value="DUF3573"/>
</dbReference>
<evidence type="ECO:0000313" key="2">
    <source>
        <dbReference type="Proteomes" id="UP000249910"/>
    </source>
</evidence>
<gene>
    <name evidence="1" type="ORF">CDV26_07155</name>
</gene>
<protein>
    <recommendedName>
        <fullName evidence="3">DUF3573 domain-containing protein</fullName>
    </recommendedName>
</protein>